<feature type="region of interest" description="Disordered" evidence="1">
    <location>
        <begin position="146"/>
        <end position="210"/>
    </location>
</feature>
<evidence type="ECO:0000313" key="3">
    <source>
        <dbReference type="Proteomes" id="UP000001631"/>
    </source>
</evidence>
<reference evidence="2" key="1">
    <citation type="submission" date="2009-02" db="EMBL/GenBank/DDBJ databases">
        <title>The Genome Sequence of Ajellomyces capsulatus strain G186AR.</title>
        <authorList>
            <consortium name="The Broad Institute Genome Sequencing Platform"/>
            <person name="Champion M."/>
            <person name="Cuomo C."/>
            <person name="Ma L.-J."/>
            <person name="Henn M.R."/>
            <person name="Sil A."/>
            <person name="Goldman B."/>
            <person name="Young S.K."/>
            <person name="Kodira C.D."/>
            <person name="Zeng Q."/>
            <person name="Koehrsen M."/>
            <person name="Alvarado L."/>
            <person name="Berlin A."/>
            <person name="Borenstein D."/>
            <person name="Chen Z."/>
            <person name="Engels R."/>
            <person name="Freedman E."/>
            <person name="Gellesch M."/>
            <person name="Goldberg J."/>
            <person name="Griggs A."/>
            <person name="Gujja S."/>
            <person name="Heiman D."/>
            <person name="Hepburn T."/>
            <person name="Howarth C."/>
            <person name="Jen D."/>
            <person name="Larson L."/>
            <person name="Lewis B."/>
            <person name="Mehta T."/>
            <person name="Park D."/>
            <person name="Pearson M."/>
            <person name="Roberts A."/>
            <person name="Saif S."/>
            <person name="Shea T."/>
            <person name="Shenoy N."/>
            <person name="Sisk P."/>
            <person name="Stolte C."/>
            <person name="Sykes S."/>
            <person name="Walk T."/>
            <person name="White J."/>
            <person name="Yandava C."/>
            <person name="Klein B."/>
            <person name="McEwen J.G."/>
            <person name="Puccia R."/>
            <person name="Goldman G.H."/>
            <person name="Felipe M.S."/>
            <person name="Nino-Vega G."/>
            <person name="San-Blas G."/>
            <person name="Taylor J."/>
            <person name="Mendoza L."/>
            <person name="Galagan J."/>
            <person name="Nusbaum C."/>
            <person name="Birren B."/>
        </authorList>
    </citation>
    <scope>NUCLEOTIDE SEQUENCE</scope>
    <source>
        <strain evidence="2">G186AR</strain>
    </source>
</reference>
<evidence type="ECO:0000256" key="1">
    <source>
        <dbReference type="SAM" id="MobiDB-lite"/>
    </source>
</evidence>
<organism evidence="2 3">
    <name type="scientific">Ajellomyces capsulatus (strain G186AR / H82 / ATCC MYA-2454 / RMSCC 2432)</name>
    <name type="common">Darling's disease fungus</name>
    <name type="synonym">Histoplasma capsulatum</name>
    <dbReference type="NCBI Taxonomy" id="447093"/>
    <lineage>
        <taxon>Eukaryota</taxon>
        <taxon>Fungi</taxon>
        <taxon>Dikarya</taxon>
        <taxon>Ascomycota</taxon>
        <taxon>Pezizomycotina</taxon>
        <taxon>Eurotiomycetes</taxon>
        <taxon>Eurotiomycetidae</taxon>
        <taxon>Onygenales</taxon>
        <taxon>Ajellomycetaceae</taxon>
        <taxon>Histoplasma</taxon>
    </lineage>
</organism>
<evidence type="ECO:0000313" key="2">
    <source>
        <dbReference type="EMBL" id="EEH10886.1"/>
    </source>
</evidence>
<accession>C0NB45</accession>
<sequence length="210" mass="23026">MQETRVGRRRRRVIVWEWLLCRREGGTSAIRFLLAHLQPLLPPRYYHRSSACCCCCSGYYRARKVWCCSLLWNPGERSAGGTSCLGWRTRKQRIGRTEGVDLTRPTDAVVDGGVAAVVGGAAAGGVGVAGSKPDLGSRRLYWQLERGRGVERSGRQSGMTSQRQHHGNSSPRESRGQPTGHTRVTRRTGSGVWRRSGSGSGSGSVDMVNI</sequence>
<protein>
    <submittedName>
        <fullName evidence="2">Uncharacterized protein</fullName>
    </submittedName>
</protein>
<dbReference type="Proteomes" id="UP000001631">
    <property type="component" value="Unassembled WGS sequence"/>
</dbReference>
<proteinExistence type="predicted"/>
<keyword evidence="3" id="KW-1185">Reference proteome</keyword>
<feature type="compositionally biased region" description="Low complexity" evidence="1">
    <location>
        <begin position="187"/>
        <end position="197"/>
    </location>
</feature>
<dbReference type="EMBL" id="GG663363">
    <property type="protein sequence ID" value="EEH10886.1"/>
    <property type="molecule type" value="Genomic_DNA"/>
</dbReference>
<feature type="compositionally biased region" description="Polar residues" evidence="1">
    <location>
        <begin position="155"/>
        <end position="180"/>
    </location>
</feature>
<dbReference type="HOGENOM" id="CLU_1309789_0_0_1"/>
<name>C0NB45_AJECG</name>
<dbReference type="InParanoid" id="C0NB45"/>
<dbReference type="RefSeq" id="XP_045291366.1">
    <property type="nucleotide sequence ID" value="XM_045427391.1"/>
</dbReference>
<dbReference type="GeneID" id="69033358"/>
<gene>
    <name evidence="2" type="ORF">HCBG_00341</name>
</gene>
<dbReference type="AlphaFoldDB" id="C0NB45"/>